<comment type="caution">
    <text evidence="2">The sequence shown here is derived from an EMBL/GenBank/DDBJ whole genome shotgun (WGS) entry which is preliminary data.</text>
</comment>
<dbReference type="SUPFAM" id="SSF50939">
    <property type="entry name" value="Sialidases"/>
    <property type="match status" value="1"/>
</dbReference>
<name>A0A0F9CR78_9ZZZZ</name>
<dbReference type="AlphaFoldDB" id="A0A0F9CR78"/>
<protein>
    <recommendedName>
        <fullName evidence="3">Sialidase domain-containing protein</fullName>
    </recommendedName>
</protein>
<proteinExistence type="predicted"/>
<feature type="region of interest" description="Disordered" evidence="1">
    <location>
        <begin position="1"/>
        <end position="24"/>
    </location>
</feature>
<sequence length="476" mass="51646">MEDYKDEPEEIVEEEEVKEEEELELEDISLFESSIAESNLIPNGSSIDASNYQIIGPFNDMAATDNFNTATKVFMRNTSSETASGDVDIVTGGDFKITELFRRMIVETSSGALFVVYIDTSGGSGAYDLVYKTSTDQGATWSASTKIYDLEYNAGETLEVYDVIIDSNNNIYISFDDAVSGTLNVVKFVKLTFSSGSWSIGSIINVAGGALNDDAWVGGITRKSNGDLFYIYQYSDGTNNTARVKISVNEGATWGSESTLSSINGSGKYSTIVLRGSNPFALWHDLSDGKMYYSEYTTSWAGQAEAYNPTGNVTTGWSVCVDDSDVVHMAVVDTTSSPNKIEYLNFNGSSWSGEEDLAEGGSGDLNPSIATDGTDQYLYWTITSTGVRGDLRTKTRTGGTWGSSASLFNTEPLPFQVSAPSFVKNSNFKYVLYVIGTDPAFGVEDKLIIHREITGVSKTIVLRVKSRAITNGGDIL</sequence>
<dbReference type="SUPFAM" id="SSF89372">
    <property type="entry name" value="Fucose-specific lectin"/>
    <property type="match status" value="1"/>
</dbReference>
<reference evidence="2" key="1">
    <citation type="journal article" date="2015" name="Nature">
        <title>Complex archaea that bridge the gap between prokaryotes and eukaryotes.</title>
        <authorList>
            <person name="Spang A."/>
            <person name="Saw J.H."/>
            <person name="Jorgensen S.L."/>
            <person name="Zaremba-Niedzwiedzka K."/>
            <person name="Martijn J."/>
            <person name="Lind A.E."/>
            <person name="van Eijk R."/>
            <person name="Schleper C."/>
            <person name="Guy L."/>
            <person name="Ettema T.J."/>
        </authorList>
    </citation>
    <scope>NUCLEOTIDE SEQUENCE</scope>
</reference>
<dbReference type="InterPro" id="IPR036278">
    <property type="entry name" value="Sialidase_sf"/>
</dbReference>
<dbReference type="Gene3D" id="2.120.10.10">
    <property type="match status" value="1"/>
</dbReference>
<gene>
    <name evidence="2" type="ORF">LCGC14_2370200</name>
</gene>
<evidence type="ECO:0000256" key="1">
    <source>
        <dbReference type="SAM" id="MobiDB-lite"/>
    </source>
</evidence>
<accession>A0A0F9CR78</accession>
<evidence type="ECO:0008006" key="3">
    <source>
        <dbReference type="Google" id="ProtNLM"/>
    </source>
</evidence>
<organism evidence="2">
    <name type="scientific">marine sediment metagenome</name>
    <dbReference type="NCBI Taxonomy" id="412755"/>
    <lineage>
        <taxon>unclassified sequences</taxon>
        <taxon>metagenomes</taxon>
        <taxon>ecological metagenomes</taxon>
    </lineage>
</organism>
<dbReference type="CDD" id="cd15482">
    <property type="entry name" value="Sialidase_non-viral"/>
    <property type="match status" value="1"/>
</dbReference>
<evidence type="ECO:0000313" key="2">
    <source>
        <dbReference type="EMBL" id="KKL28932.1"/>
    </source>
</evidence>
<dbReference type="EMBL" id="LAZR01034919">
    <property type="protein sequence ID" value="KKL28932.1"/>
    <property type="molecule type" value="Genomic_DNA"/>
</dbReference>